<feature type="active site" description="Acyl-thioester intermediate" evidence="4">
    <location>
        <position position="162"/>
    </location>
</feature>
<protein>
    <recommendedName>
        <fullName evidence="9">Type III polyketide synthase</fullName>
    </recommendedName>
</protein>
<evidence type="ECO:0000256" key="1">
    <source>
        <dbReference type="ARBA" id="ARBA00005531"/>
    </source>
</evidence>
<reference evidence="7 8" key="1">
    <citation type="journal article" date="2017" name="Nature">
        <title>Atmospheric trace gases support primary production in Antarctic desert surface soil.</title>
        <authorList>
            <person name="Ji M."/>
            <person name="Greening C."/>
            <person name="Vanwonterghem I."/>
            <person name="Carere C.R."/>
            <person name="Bay S.K."/>
            <person name="Steen J.A."/>
            <person name="Montgomery K."/>
            <person name="Lines T."/>
            <person name="Beardall J."/>
            <person name="van Dorst J."/>
            <person name="Snape I."/>
            <person name="Stott M.B."/>
            <person name="Hugenholtz P."/>
            <person name="Ferrari B.C."/>
        </authorList>
    </citation>
    <scope>NUCLEOTIDE SEQUENCE [LARGE SCALE GENOMIC DNA]</scope>
    <source>
        <strain evidence="7">RRmetagenome_bin12</strain>
    </source>
</reference>
<comment type="similarity">
    <text evidence="1">Belongs to the thiolase-like superfamily. Chalcone/stilbene synthases family.</text>
</comment>
<dbReference type="Gene3D" id="3.40.47.10">
    <property type="match status" value="2"/>
</dbReference>
<comment type="caution">
    <text evidence="7">The sequence shown here is derived from an EMBL/GenBank/DDBJ whole genome shotgun (WGS) entry which is preliminary data.</text>
</comment>
<dbReference type="PANTHER" id="PTHR11877:SF99">
    <property type="entry name" value="1,3,6,8-TETRAHYDROXYNAPHTHALENE SYNTHASE"/>
    <property type="match status" value="1"/>
</dbReference>
<keyword evidence="3" id="KW-0012">Acyltransferase</keyword>
<sequence>MKGDVTSTLPTLRSSGLPARSPAFGAPVRLAGLGTATPPFRASRQEVVTVLPRIWPHLARRTALLVDPLDNGYRHLLRKPAEMLEGLSLGEQTARYVDAAPRLAAAAAERAIAAAGDRRETIGLLVVASCTGFILPGLDAHLLPMLGLRSDVWRLPVMQLGCAGGAGGLARAADWARAHPREQALVIAVELPSLTFRPGDRSLDNLLSALVFGDGAGAVVLEADGHRQSKGVHVTEVRSVLIPDSVNALGYDLADDGFRVILSRQLPAVLAGALPELVDDFCGSGVISTLDAVALHPGGSALVDAVAGCLGLRDEQLAATRSVLRSTGNTSSAAIFFVLEELAASLPSRSGRGLILGLGPGLTVELLGIAWDY</sequence>
<dbReference type="Pfam" id="PF00195">
    <property type="entry name" value="Chal_sti_synt_N"/>
    <property type="match status" value="1"/>
</dbReference>
<evidence type="ECO:0000256" key="3">
    <source>
        <dbReference type="ARBA" id="ARBA00023315"/>
    </source>
</evidence>
<proteinExistence type="inferred from homology"/>
<evidence type="ECO:0000256" key="2">
    <source>
        <dbReference type="ARBA" id="ARBA00022679"/>
    </source>
</evidence>
<dbReference type="EMBL" id="QHBU01000102">
    <property type="protein sequence ID" value="PZR81645.1"/>
    <property type="molecule type" value="Genomic_DNA"/>
</dbReference>
<feature type="domain" description="Chalcone/stilbene synthase N-terminal" evidence="5">
    <location>
        <begin position="92"/>
        <end position="224"/>
    </location>
</feature>
<keyword evidence="2" id="KW-0808">Transferase</keyword>
<evidence type="ECO:0000313" key="8">
    <source>
        <dbReference type="Proteomes" id="UP000248724"/>
    </source>
</evidence>
<evidence type="ECO:0000259" key="6">
    <source>
        <dbReference type="Pfam" id="PF02797"/>
    </source>
</evidence>
<dbReference type="GO" id="GO:0016747">
    <property type="term" value="F:acyltransferase activity, transferring groups other than amino-acyl groups"/>
    <property type="evidence" value="ECO:0007669"/>
    <property type="project" value="InterPro"/>
</dbReference>
<dbReference type="InterPro" id="IPR016039">
    <property type="entry name" value="Thiolase-like"/>
</dbReference>
<name>A0A2W5ZF68_9BACT</name>
<dbReference type="Pfam" id="PF02797">
    <property type="entry name" value="Chal_sti_synt_C"/>
    <property type="match status" value="1"/>
</dbReference>
<evidence type="ECO:0000259" key="5">
    <source>
        <dbReference type="Pfam" id="PF00195"/>
    </source>
</evidence>
<evidence type="ECO:0008006" key="9">
    <source>
        <dbReference type="Google" id="ProtNLM"/>
    </source>
</evidence>
<feature type="domain" description="Chalcone/stilbene synthase C-terminal" evidence="6">
    <location>
        <begin position="240"/>
        <end position="367"/>
    </location>
</feature>
<dbReference type="InterPro" id="IPR011141">
    <property type="entry name" value="Polyketide_synthase_type-III"/>
</dbReference>
<evidence type="ECO:0000313" key="7">
    <source>
        <dbReference type="EMBL" id="PZR81645.1"/>
    </source>
</evidence>
<evidence type="ECO:0000256" key="4">
    <source>
        <dbReference type="PIRSR" id="PIRSR000451-1"/>
    </source>
</evidence>
<dbReference type="InterPro" id="IPR012328">
    <property type="entry name" value="Chalcone/stilbene_synt_C"/>
</dbReference>
<organism evidence="7 8">
    <name type="scientific">Candidatus Aeolococcus gillhamiae</name>
    <dbReference type="NCBI Taxonomy" id="3127015"/>
    <lineage>
        <taxon>Bacteria</taxon>
        <taxon>Bacillati</taxon>
        <taxon>Candidatus Dormiibacterota</taxon>
        <taxon>Candidatus Dormibacteria</taxon>
        <taxon>Candidatus Aeolococcales</taxon>
        <taxon>Candidatus Aeolococcaceae</taxon>
        <taxon>Candidatus Aeolococcus</taxon>
    </lineage>
</organism>
<dbReference type="SUPFAM" id="SSF53901">
    <property type="entry name" value="Thiolase-like"/>
    <property type="match status" value="2"/>
</dbReference>
<dbReference type="Proteomes" id="UP000248724">
    <property type="component" value="Unassembled WGS sequence"/>
</dbReference>
<dbReference type="InterPro" id="IPR001099">
    <property type="entry name" value="Chalcone/stilbene_synt_N"/>
</dbReference>
<dbReference type="GO" id="GO:0030639">
    <property type="term" value="P:polyketide biosynthetic process"/>
    <property type="evidence" value="ECO:0007669"/>
    <property type="project" value="TreeGrafter"/>
</dbReference>
<dbReference type="AlphaFoldDB" id="A0A2W5ZF68"/>
<gene>
    <name evidence="7" type="ORF">DLM65_05495</name>
</gene>
<dbReference type="PANTHER" id="PTHR11877">
    <property type="entry name" value="HYDROXYMETHYLGLUTARYL-COA SYNTHASE"/>
    <property type="match status" value="1"/>
</dbReference>
<accession>A0A2W5ZF68</accession>
<dbReference type="PIRSF" id="PIRSF000451">
    <property type="entry name" value="PKS_III"/>
    <property type="match status" value="1"/>
</dbReference>